<keyword evidence="1" id="KW-1133">Transmembrane helix</keyword>
<feature type="transmembrane region" description="Helical" evidence="1">
    <location>
        <begin position="88"/>
        <end position="108"/>
    </location>
</feature>
<dbReference type="RefSeq" id="WP_184664974.1">
    <property type="nucleotide sequence ID" value="NZ_JACHHB010000014.1"/>
</dbReference>
<evidence type="ECO:0000313" key="2">
    <source>
        <dbReference type="EMBL" id="MBB5174559.1"/>
    </source>
</evidence>
<evidence type="ECO:0000313" key="3">
    <source>
        <dbReference type="Proteomes" id="UP000551878"/>
    </source>
</evidence>
<sequence length="261" mass="29244">MFGFYGIGTISEGASSQSGGLFLVISLLFLYQSSIHVKNKLKLYFLFCSIISMFLTLATVSRTAISAMLIVLIIYILYKLLFSKLNLIYTFTSMVVVATCSLLVFKYFTPILEYVERRLVSGFDSGANTRQNKWDRLLSESDNIGLVFGNGKGFTQTLTGGFTLSADSQFVRLILEVGYIGLVLWFIPIILLITFALVHLKRYTSESLSIILLILAFLIMSVTHEVFLVTIQASIFWIMISLFIGIILNKKNSSSNSHEIV</sequence>
<proteinExistence type="predicted"/>
<accession>A0A840QTC8</accession>
<name>A0A840QTC8_9BACI</name>
<dbReference type="Proteomes" id="UP000551878">
    <property type="component" value="Unassembled WGS sequence"/>
</dbReference>
<keyword evidence="1" id="KW-0812">Transmembrane</keyword>
<keyword evidence="1" id="KW-0472">Membrane</keyword>
<protein>
    <recommendedName>
        <fullName evidence="4">O-antigen ligase domain-containing protein</fullName>
    </recommendedName>
</protein>
<evidence type="ECO:0008006" key="4">
    <source>
        <dbReference type="Google" id="ProtNLM"/>
    </source>
</evidence>
<gene>
    <name evidence="2" type="ORF">HNQ41_002776</name>
</gene>
<organism evidence="2 3">
    <name type="scientific">Texcoconibacillus texcoconensis</name>
    <dbReference type="NCBI Taxonomy" id="1095777"/>
    <lineage>
        <taxon>Bacteria</taxon>
        <taxon>Bacillati</taxon>
        <taxon>Bacillota</taxon>
        <taxon>Bacilli</taxon>
        <taxon>Bacillales</taxon>
        <taxon>Bacillaceae</taxon>
        <taxon>Texcoconibacillus</taxon>
    </lineage>
</organism>
<keyword evidence="3" id="KW-1185">Reference proteome</keyword>
<feature type="transmembrane region" description="Helical" evidence="1">
    <location>
        <begin position="207"/>
        <end position="223"/>
    </location>
</feature>
<feature type="transmembrane region" description="Helical" evidence="1">
    <location>
        <begin position="177"/>
        <end position="200"/>
    </location>
</feature>
<feature type="transmembrane region" description="Helical" evidence="1">
    <location>
        <begin position="229"/>
        <end position="248"/>
    </location>
</feature>
<feature type="transmembrane region" description="Helical" evidence="1">
    <location>
        <begin position="64"/>
        <end position="81"/>
    </location>
</feature>
<dbReference type="AlphaFoldDB" id="A0A840QTC8"/>
<feature type="transmembrane region" description="Helical" evidence="1">
    <location>
        <begin position="14"/>
        <end position="31"/>
    </location>
</feature>
<reference evidence="2 3" key="1">
    <citation type="submission" date="2020-08" db="EMBL/GenBank/DDBJ databases">
        <title>Genomic Encyclopedia of Type Strains, Phase IV (KMG-IV): sequencing the most valuable type-strain genomes for metagenomic binning, comparative biology and taxonomic classification.</title>
        <authorList>
            <person name="Goeker M."/>
        </authorList>
    </citation>
    <scope>NUCLEOTIDE SEQUENCE [LARGE SCALE GENOMIC DNA]</scope>
    <source>
        <strain evidence="2 3">DSM 24696</strain>
    </source>
</reference>
<evidence type="ECO:0000256" key="1">
    <source>
        <dbReference type="SAM" id="Phobius"/>
    </source>
</evidence>
<comment type="caution">
    <text evidence="2">The sequence shown here is derived from an EMBL/GenBank/DDBJ whole genome shotgun (WGS) entry which is preliminary data.</text>
</comment>
<dbReference type="EMBL" id="JACHHB010000014">
    <property type="protein sequence ID" value="MBB5174559.1"/>
    <property type="molecule type" value="Genomic_DNA"/>
</dbReference>
<feature type="transmembrane region" description="Helical" evidence="1">
    <location>
        <begin position="43"/>
        <end position="58"/>
    </location>
</feature>